<accession>A0A2S3UJN0</accession>
<dbReference type="PANTHER" id="PTHR37809:SF1">
    <property type="entry name" value="RIBOSOMAL PROTEIN S12 METHYLTHIOTRANSFERASE ACCESSORY FACTOR YCAO"/>
    <property type="match status" value="1"/>
</dbReference>
<proteinExistence type="predicted"/>
<dbReference type="Pfam" id="PF02624">
    <property type="entry name" value="YcaO"/>
    <property type="match status" value="1"/>
</dbReference>
<evidence type="ECO:0000313" key="2">
    <source>
        <dbReference type="EMBL" id="POF27928.1"/>
    </source>
</evidence>
<dbReference type="Proteomes" id="UP000236959">
    <property type="component" value="Unassembled WGS sequence"/>
</dbReference>
<evidence type="ECO:0000313" key="3">
    <source>
        <dbReference type="Proteomes" id="UP000236959"/>
    </source>
</evidence>
<comment type="caution">
    <text evidence="2">The sequence shown here is derived from an EMBL/GenBank/DDBJ whole genome shotgun (WGS) entry which is preliminary data.</text>
</comment>
<dbReference type="EMBL" id="PPCN01000019">
    <property type="protein sequence ID" value="POF27928.1"/>
    <property type="molecule type" value="Genomic_DNA"/>
</dbReference>
<dbReference type="InterPro" id="IPR003776">
    <property type="entry name" value="YcaO-like_dom"/>
</dbReference>
<protein>
    <submittedName>
        <fullName evidence="2">Thiazole/oxazole-forming peptide maturase SagD family component</fullName>
    </submittedName>
</protein>
<keyword evidence="3" id="KW-1185">Reference proteome</keyword>
<dbReference type="Gene3D" id="3.30.1330.230">
    <property type="match status" value="1"/>
</dbReference>
<dbReference type="PROSITE" id="PS51664">
    <property type="entry name" value="YCAO"/>
    <property type="match status" value="1"/>
</dbReference>
<organism evidence="2 3">
    <name type="scientific">Roseibium marinum</name>
    <dbReference type="NCBI Taxonomy" id="281252"/>
    <lineage>
        <taxon>Bacteria</taxon>
        <taxon>Pseudomonadati</taxon>
        <taxon>Pseudomonadota</taxon>
        <taxon>Alphaproteobacteria</taxon>
        <taxon>Hyphomicrobiales</taxon>
        <taxon>Stappiaceae</taxon>
        <taxon>Roseibium</taxon>
    </lineage>
</organism>
<dbReference type="AlphaFoldDB" id="A0A2S3UJN0"/>
<name>A0A2S3UJN0_9HYPH</name>
<feature type="domain" description="YcaO" evidence="1">
    <location>
        <begin position="103"/>
        <end position="447"/>
    </location>
</feature>
<reference evidence="2 3" key="1">
    <citation type="submission" date="2018-01" db="EMBL/GenBank/DDBJ databases">
        <title>Genomic Encyclopedia of Archaeal and Bacterial Type Strains, Phase II (KMG-II): from individual species to whole genera.</title>
        <authorList>
            <person name="Goeker M."/>
        </authorList>
    </citation>
    <scope>NUCLEOTIDE SEQUENCE [LARGE SCALE GENOMIC DNA]</scope>
    <source>
        <strain evidence="2 3">DSM 17023</strain>
    </source>
</reference>
<sequence>MLKDLLQRSAALMEGQPDSGDAGSEDARRFLDALGYLPGPDSRKPDPEEDANRRALMALACRCDDLFTLDMPHASGASFFGAKFSPAAFGISGFGSAPASAGGRGVSLREAFESCLGEAAEYLSFIERKDDPLTILSSAQPPSVTPGIPEDWLRGGLGVEPEESLGLYDLVGVRSLYTGEPVTLPLELVLRRPAHKRNGERAAHSNGVASGVTTSDAVRSGLLELIERDAMVLWWYGGQTPRTITNGAAWGEEFLSFITCCRPASSRNCWFLELTTDIQVPVFAALSSRVDGSQVVAGFAADQDSRRAAKRAFLEMCQMELAQQISADKPSYLPDDRLSDQDRIWIEREKQLSLDNFPRLKRAASVETLSAVARGGEATGPVEAVAQIGLEAFWVDLTRPEVDIATVRTLVPGLQATDASWVSTRLSEVARTNCIDLDTETGPVAPF</sequence>
<gene>
    <name evidence="2" type="ORF">CLV41_1199</name>
</gene>
<dbReference type="RefSeq" id="WP_170107324.1">
    <property type="nucleotide sequence ID" value="NZ_PPCN01000019.1"/>
</dbReference>
<dbReference type="PANTHER" id="PTHR37809">
    <property type="entry name" value="RIBOSOMAL PROTEIN S12 METHYLTHIOTRANSFERASE ACCESSORY FACTOR YCAO"/>
    <property type="match status" value="1"/>
</dbReference>
<evidence type="ECO:0000259" key="1">
    <source>
        <dbReference type="PROSITE" id="PS51664"/>
    </source>
</evidence>